<organism evidence="2 3">
    <name type="scientific">Heterorhabditis bacteriophora</name>
    <name type="common">Entomopathogenic nematode worm</name>
    <dbReference type="NCBI Taxonomy" id="37862"/>
    <lineage>
        <taxon>Eukaryota</taxon>
        <taxon>Metazoa</taxon>
        <taxon>Ecdysozoa</taxon>
        <taxon>Nematoda</taxon>
        <taxon>Chromadorea</taxon>
        <taxon>Rhabditida</taxon>
        <taxon>Rhabditina</taxon>
        <taxon>Rhabditomorpha</taxon>
        <taxon>Strongyloidea</taxon>
        <taxon>Heterorhabditidae</taxon>
        <taxon>Heterorhabditis</taxon>
    </lineage>
</organism>
<evidence type="ECO:0000313" key="3">
    <source>
        <dbReference type="WBParaSite" id="Hba_09325"/>
    </source>
</evidence>
<feature type="region of interest" description="Disordered" evidence="1">
    <location>
        <begin position="39"/>
        <end position="60"/>
    </location>
</feature>
<dbReference type="WBParaSite" id="Hba_09325">
    <property type="protein sequence ID" value="Hba_09325"/>
    <property type="gene ID" value="Hba_09325"/>
</dbReference>
<reference evidence="3" key="1">
    <citation type="submission" date="2016-11" db="UniProtKB">
        <authorList>
            <consortium name="WormBaseParasite"/>
        </authorList>
    </citation>
    <scope>IDENTIFICATION</scope>
</reference>
<evidence type="ECO:0000313" key="2">
    <source>
        <dbReference type="Proteomes" id="UP000095283"/>
    </source>
</evidence>
<evidence type="ECO:0000256" key="1">
    <source>
        <dbReference type="SAM" id="MobiDB-lite"/>
    </source>
</evidence>
<dbReference type="Proteomes" id="UP000095283">
    <property type="component" value="Unplaced"/>
</dbReference>
<sequence>MAQFYVTWLIARRFISRRKERVRLVGEAKIENSINSGMTKEGRRTTVPSTDHTFRCKDAN</sequence>
<proteinExistence type="predicted"/>
<name>A0A1I7WW16_HETBA</name>
<keyword evidence="2" id="KW-1185">Reference proteome</keyword>
<dbReference type="AlphaFoldDB" id="A0A1I7WW16"/>
<protein>
    <submittedName>
        <fullName evidence="3">Transmembrane protein</fullName>
    </submittedName>
</protein>
<accession>A0A1I7WW16</accession>